<comment type="caution">
    <text evidence="2">The sequence shown here is derived from an EMBL/GenBank/DDBJ whole genome shotgun (WGS) entry which is preliminary data.</text>
</comment>
<name>K0RCH7_THAOC</name>
<keyword evidence="1" id="KW-0472">Membrane</keyword>
<dbReference type="AlphaFoldDB" id="K0RCH7"/>
<dbReference type="Pfam" id="PF17784">
    <property type="entry name" value="Sulfotransfer_4"/>
    <property type="match status" value="1"/>
</dbReference>
<gene>
    <name evidence="2" type="ORF">THAOC_34561</name>
</gene>
<dbReference type="OrthoDB" id="408152at2759"/>
<proteinExistence type="predicted"/>
<dbReference type="PANTHER" id="PTHR36978:SF4">
    <property type="entry name" value="P-LOOP CONTAINING NUCLEOSIDE TRIPHOSPHATE HYDROLASE PROTEIN"/>
    <property type="match status" value="1"/>
</dbReference>
<dbReference type="InterPro" id="IPR040632">
    <property type="entry name" value="Sulfotransfer_4"/>
</dbReference>
<dbReference type="eggNOG" id="ENOG502RY15">
    <property type="taxonomic scope" value="Eukaryota"/>
</dbReference>
<protein>
    <recommendedName>
        <fullName evidence="4">Sulfotransferase domain-containing protein</fullName>
    </recommendedName>
</protein>
<organism evidence="2 3">
    <name type="scientific">Thalassiosira oceanica</name>
    <name type="common">Marine diatom</name>
    <dbReference type="NCBI Taxonomy" id="159749"/>
    <lineage>
        <taxon>Eukaryota</taxon>
        <taxon>Sar</taxon>
        <taxon>Stramenopiles</taxon>
        <taxon>Ochrophyta</taxon>
        <taxon>Bacillariophyta</taxon>
        <taxon>Coscinodiscophyceae</taxon>
        <taxon>Thalassiosirophycidae</taxon>
        <taxon>Thalassiosirales</taxon>
        <taxon>Thalassiosiraceae</taxon>
        <taxon>Thalassiosira</taxon>
    </lineage>
</organism>
<dbReference type="Proteomes" id="UP000266841">
    <property type="component" value="Unassembled WGS sequence"/>
</dbReference>
<dbReference type="OMA" id="TEAMNCN"/>
<evidence type="ECO:0000313" key="3">
    <source>
        <dbReference type="Proteomes" id="UP000266841"/>
    </source>
</evidence>
<evidence type="ECO:0000256" key="1">
    <source>
        <dbReference type="SAM" id="Phobius"/>
    </source>
</evidence>
<evidence type="ECO:0000313" key="2">
    <source>
        <dbReference type="EMBL" id="EJK46756.1"/>
    </source>
</evidence>
<keyword evidence="1" id="KW-1133">Transmembrane helix</keyword>
<keyword evidence="1" id="KW-0812">Transmembrane</keyword>
<feature type="transmembrane region" description="Helical" evidence="1">
    <location>
        <begin position="277"/>
        <end position="298"/>
    </location>
</feature>
<keyword evidence="3" id="KW-1185">Reference proteome</keyword>
<dbReference type="SUPFAM" id="SSF52540">
    <property type="entry name" value="P-loop containing nucleoside triphosphate hydrolases"/>
    <property type="match status" value="1"/>
</dbReference>
<dbReference type="PANTHER" id="PTHR36978">
    <property type="entry name" value="P-LOOP CONTAINING NUCLEOTIDE TRIPHOSPHATE HYDROLASE"/>
    <property type="match status" value="1"/>
</dbReference>
<dbReference type="EMBL" id="AGNL01047556">
    <property type="protein sequence ID" value="EJK46756.1"/>
    <property type="molecule type" value="Genomic_DNA"/>
</dbReference>
<sequence>MSRSHYRSNNGFLDDVKSGCLVGLGHFKWLVTKTLGVGGRDDSSRQDFSNEGLKVVGVGYGRTGTYSLGLALDELGYPTLHTQHLYETGDIFDHLVDNIFLKSIEENKVVVGKPDFNLLLKGGYVATVDLPFALYFEQIRDQYPDCKFILTTREDSETWFRSWNVMTSSITQPAQYASMFTHVKKLEYYMRYLFATVNDDKEFLTSPWPLPPQNKEKAIASYERHNQLVRDTIPPSHLLEYNVRQGWEPLCRFLEVSVAGCPMTPFPKSNSARAVKWQSYSSFIGPPILVSLILMILFSGALRRIRSVADWCCHERSRLLQLLSKGKGKDS</sequence>
<evidence type="ECO:0008006" key="4">
    <source>
        <dbReference type="Google" id="ProtNLM"/>
    </source>
</evidence>
<reference evidence="2 3" key="1">
    <citation type="journal article" date="2012" name="Genome Biol.">
        <title>Genome and low-iron response of an oceanic diatom adapted to chronic iron limitation.</title>
        <authorList>
            <person name="Lommer M."/>
            <person name="Specht M."/>
            <person name="Roy A.S."/>
            <person name="Kraemer L."/>
            <person name="Andreson R."/>
            <person name="Gutowska M.A."/>
            <person name="Wolf J."/>
            <person name="Bergner S.V."/>
            <person name="Schilhabel M.B."/>
            <person name="Klostermeier U.C."/>
            <person name="Beiko R.G."/>
            <person name="Rosenstiel P."/>
            <person name="Hippler M."/>
            <person name="Laroche J."/>
        </authorList>
    </citation>
    <scope>NUCLEOTIDE SEQUENCE [LARGE SCALE GENOMIC DNA]</scope>
    <source>
        <strain evidence="2 3">CCMP1005</strain>
    </source>
</reference>
<dbReference type="InterPro" id="IPR027417">
    <property type="entry name" value="P-loop_NTPase"/>
</dbReference>
<accession>K0RCH7</accession>
<dbReference type="Gene3D" id="3.40.50.300">
    <property type="entry name" value="P-loop containing nucleotide triphosphate hydrolases"/>
    <property type="match status" value="1"/>
</dbReference>